<gene>
    <name evidence="2" type="ORF">D9619_011743</name>
</gene>
<reference evidence="2 3" key="1">
    <citation type="journal article" date="2020" name="ISME J.">
        <title>Uncovering the hidden diversity of litter-decomposition mechanisms in mushroom-forming fungi.</title>
        <authorList>
            <person name="Floudas D."/>
            <person name="Bentzer J."/>
            <person name="Ahren D."/>
            <person name="Johansson T."/>
            <person name="Persson P."/>
            <person name="Tunlid A."/>
        </authorList>
    </citation>
    <scope>NUCLEOTIDE SEQUENCE [LARGE SCALE GENOMIC DNA]</scope>
    <source>
        <strain evidence="2 3">CBS 101986</strain>
    </source>
</reference>
<evidence type="ECO:0000313" key="2">
    <source>
        <dbReference type="EMBL" id="KAF5314464.1"/>
    </source>
</evidence>
<dbReference type="Proteomes" id="UP000567179">
    <property type="component" value="Unassembled WGS sequence"/>
</dbReference>
<sequence>MLTQSQALEELSSLKEQRLQLRPPILGIQPISVSAALAPAPKLNTNTNVHRNDTENEGP</sequence>
<dbReference type="AlphaFoldDB" id="A0A8H5B0I8"/>
<dbReference type="OrthoDB" id="2590746at2759"/>
<evidence type="ECO:0000256" key="1">
    <source>
        <dbReference type="SAM" id="MobiDB-lite"/>
    </source>
</evidence>
<evidence type="ECO:0000313" key="3">
    <source>
        <dbReference type="Proteomes" id="UP000567179"/>
    </source>
</evidence>
<accession>A0A8H5B0I8</accession>
<proteinExistence type="predicted"/>
<comment type="caution">
    <text evidence="2">The sequence shown here is derived from an EMBL/GenBank/DDBJ whole genome shotgun (WGS) entry which is preliminary data.</text>
</comment>
<organism evidence="2 3">
    <name type="scientific">Psilocybe cf. subviscida</name>
    <dbReference type="NCBI Taxonomy" id="2480587"/>
    <lineage>
        <taxon>Eukaryota</taxon>
        <taxon>Fungi</taxon>
        <taxon>Dikarya</taxon>
        <taxon>Basidiomycota</taxon>
        <taxon>Agaricomycotina</taxon>
        <taxon>Agaricomycetes</taxon>
        <taxon>Agaricomycetidae</taxon>
        <taxon>Agaricales</taxon>
        <taxon>Agaricineae</taxon>
        <taxon>Strophariaceae</taxon>
        <taxon>Psilocybe</taxon>
    </lineage>
</organism>
<feature type="compositionally biased region" description="Basic and acidic residues" evidence="1">
    <location>
        <begin position="50"/>
        <end position="59"/>
    </location>
</feature>
<feature type="region of interest" description="Disordered" evidence="1">
    <location>
        <begin position="39"/>
        <end position="59"/>
    </location>
</feature>
<keyword evidence="3" id="KW-1185">Reference proteome</keyword>
<protein>
    <submittedName>
        <fullName evidence="2">Uncharacterized protein</fullName>
    </submittedName>
</protein>
<name>A0A8H5B0I8_9AGAR</name>
<dbReference type="EMBL" id="JAACJJ010000044">
    <property type="protein sequence ID" value="KAF5314464.1"/>
    <property type="molecule type" value="Genomic_DNA"/>
</dbReference>